<evidence type="ECO:0000313" key="2">
    <source>
        <dbReference type="Proteomes" id="UP001497457"/>
    </source>
</evidence>
<gene>
    <name evidence="1" type="ORF">URODEC1_LOCUS45166</name>
</gene>
<dbReference type="AlphaFoldDB" id="A0ABC8ZKM1"/>
<organism evidence="1 2">
    <name type="scientific">Urochloa decumbens</name>
    <dbReference type="NCBI Taxonomy" id="240449"/>
    <lineage>
        <taxon>Eukaryota</taxon>
        <taxon>Viridiplantae</taxon>
        <taxon>Streptophyta</taxon>
        <taxon>Embryophyta</taxon>
        <taxon>Tracheophyta</taxon>
        <taxon>Spermatophyta</taxon>
        <taxon>Magnoliopsida</taxon>
        <taxon>Liliopsida</taxon>
        <taxon>Poales</taxon>
        <taxon>Poaceae</taxon>
        <taxon>PACMAD clade</taxon>
        <taxon>Panicoideae</taxon>
        <taxon>Panicodae</taxon>
        <taxon>Paniceae</taxon>
        <taxon>Melinidinae</taxon>
        <taxon>Urochloa</taxon>
    </lineage>
</organism>
<evidence type="ECO:0000313" key="1">
    <source>
        <dbReference type="EMBL" id="CAL4961663.1"/>
    </source>
</evidence>
<dbReference type="Proteomes" id="UP001497457">
    <property type="component" value="Chromosome 19rd"/>
</dbReference>
<dbReference type="SUPFAM" id="SSF52540">
    <property type="entry name" value="P-loop containing nucleoside triphosphate hydrolases"/>
    <property type="match status" value="1"/>
</dbReference>
<proteinExistence type="predicted"/>
<reference evidence="2" key="1">
    <citation type="submission" date="2024-06" db="EMBL/GenBank/DDBJ databases">
        <authorList>
            <person name="Ryan C."/>
        </authorList>
    </citation>
    <scope>NUCLEOTIDE SEQUENCE [LARGE SCALE GENOMIC DNA]</scope>
</reference>
<sequence length="524" mass="59184">MEALVSAVLGDLISRSISFAIDKCYRGRRDPPTIEDNLQRLRRVLLRIRIIVEEAERRRVTNRAMLRQLRLMREGLYRGYYVLSACNSYYNAQDGPDVSRHDHRSSFALSQFNPAKRVCTLSSMASTKMSLLASGTGHEAEAELQEVLAGLERMANDMKELVLFLSSYPPLSREPYSGHLWLQNRMFGREAEQERIISFLLEPEPPGAGNLGVLPVIGRARVGKSTLLEHVCFDERVRKHFSSIIFLSEADMGDGKVSPHYLGGKGIIKHRDLDTAGKSLVVIDLVGGVDDITLQRIMLSTLRGARTAHVSKIVVTSRSENIASFGTTEALQLKRLPREAFWYFFKTIAFGSTDAEDHPELAAVCMEVAGQLNRSFIAANLIGSLLRANPCSQFWRKVLTRLKDFTRLHFLLFGEHPSDLIAKDRPAYLWRLASKTDTSLKVCRFYQACSAREHDLPKITVNDVQIGSASPRGKFEVLAWRSQIPPYYSYVFSCEVQAPSSSLRIPARNKQIRRQQQPPRLNLM</sequence>
<dbReference type="Gene3D" id="3.40.50.300">
    <property type="entry name" value="P-loop containing nucleotide triphosphate hydrolases"/>
    <property type="match status" value="1"/>
</dbReference>
<dbReference type="EMBL" id="OZ075129">
    <property type="protein sequence ID" value="CAL4961663.1"/>
    <property type="molecule type" value="Genomic_DNA"/>
</dbReference>
<name>A0ABC8ZKM1_9POAL</name>
<reference evidence="1 2" key="2">
    <citation type="submission" date="2024-10" db="EMBL/GenBank/DDBJ databases">
        <authorList>
            <person name="Ryan C."/>
        </authorList>
    </citation>
    <scope>NUCLEOTIDE SEQUENCE [LARGE SCALE GENOMIC DNA]</scope>
</reference>
<dbReference type="PANTHER" id="PTHR33377">
    <property type="entry name" value="OS10G0134700 PROTEIN-RELATED"/>
    <property type="match status" value="1"/>
</dbReference>
<accession>A0ABC8ZKM1</accession>
<protein>
    <submittedName>
        <fullName evidence="1">Uncharacterized protein</fullName>
    </submittedName>
</protein>
<keyword evidence="2" id="KW-1185">Reference proteome</keyword>
<dbReference type="PANTHER" id="PTHR33377:SF87">
    <property type="entry name" value="NB-ARC DOMAIN-CONTAINING PROTEIN"/>
    <property type="match status" value="1"/>
</dbReference>
<dbReference type="InterPro" id="IPR027417">
    <property type="entry name" value="P-loop_NTPase"/>
</dbReference>